<keyword evidence="11" id="KW-1185">Reference proteome</keyword>
<comment type="pathway">
    <text evidence="2">Lipid metabolism.</text>
</comment>
<dbReference type="PANTHER" id="PTHR44307">
    <property type="entry name" value="PHOSPHOETHANOLAMINE METHYLTRANSFERASE"/>
    <property type="match status" value="1"/>
</dbReference>
<dbReference type="InterPro" id="IPR041698">
    <property type="entry name" value="Methyltransf_25"/>
</dbReference>
<dbReference type="CDD" id="cd02440">
    <property type="entry name" value="AdoMet_MTases"/>
    <property type="match status" value="1"/>
</dbReference>
<comment type="pathway">
    <text evidence="1">Phospholipid metabolism; phosphatidylcholine biosynthesis.</text>
</comment>
<evidence type="ECO:0000256" key="3">
    <source>
        <dbReference type="ARBA" id="ARBA00022603"/>
    </source>
</evidence>
<evidence type="ECO:0000256" key="8">
    <source>
        <dbReference type="ARBA" id="ARBA00047841"/>
    </source>
</evidence>
<accession>A0ABR0EXN8</accession>
<keyword evidence="4" id="KW-0808">Transferase</keyword>
<evidence type="ECO:0000256" key="4">
    <source>
        <dbReference type="ARBA" id="ARBA00022679"/>
    </source>
</evidence>
<organism evidence="10 11">
    <name type="scientific">Zasmidium cellare</name>
    <name type="common">Wine cellar mold</name>
    <name type="synonym">Racodium cellare</name>
    <dbReference type="NCBI Taxonomy" id="395010"/>
    <lineage>
        <taxon>Eukaryota</taxon>
        <taxon>Fungi</taxon>
        <taxon>Dikarya</taxon>
        <taxon>Ascomycota</taxon>
        <taxon>Pezizomycotina</taxon>
        <taxon>Dothideomycetes</taxon>
        <taxon>Dothideomycetidae</taxon>
        <taxon>Mycosphaerellales</taxon>
        <taxon>Mycosphaerellaceae</taxon>
        <taxon>Zasmidium</taxon>
    </lineage>
</organism>
<evidence type="ECO:0000256" key="1">
    <source>
        <dbReference type="ARBA" id="ARBA00004969"/>
    </source>
</evidence>
<comment type="catalytic activity">
    <reaction evidence="6">
        <text>N,N-dimethylethanolamine phosphate + S-adenosyl-L-methionine = phosphocholine + S-adenosyl-L-homocysteine + H(+)</text>
        <dbReference type="Rhea" id="RHEA:25325"/>
        <dbReference type="ChEBI" id="CHEBI:15378"/>
        <dbReference type="ChEBI" id="CHEBI:57856"/>
        <dbReference type="ChEBI" id="CHEBI:58641"/>
        <dbReference type="ChEBI" id="CHEBI:59789"/>
        <dbReference type="ChEBI" id="CHEBI:295975"/>
        <dbReference type="EC" id="2.1.1.103"/>
    </reaction>
    <physiologicalReaction direction="left-to-right" evidence="6">
        <dbReference type="Rhea" id="RHEA:25326"/>
    </physiologicalReaction>
</comment>
<evidence type="ECO:0000256" key="5">
    <source>
        <dbReference type="ARBA" id="ARBA00035674"/>
    </source>
</evidence>
<dbReference type="PANTHER" id="PTHR44307:SF2">
    <property type="entry name" value="PHOSPHOETHANOLAMINE METHYLTRANSFERASE ISOFORM X1"/>
    <property type="match status" value="1"/>
</dbReference>
<evidence type="ECO:0000256" key="6">
    <source>
        <dbReference type="ARBA" id="ARBA00047619"/>
    </source>
</evidence>
<dbReference type="SUPFAM" id="SSF53335">
    <property type="entry name" value="S-adenosyl-L-methionine-dependent methyltransferases"/>
    <property type="match status" value="1"/>
</dbReference>
<evidence type="ECO:0000313" key="11">
    <source>
        <dbReference type="Proteomes" id="UP001305779"/>
    </source>
</evidence>
<comment type="caution">
    <text evidence="10">The sequence shown here is derived from an EMBL/GenBank/DDBJ whole genome shotgun (WGS) entry which is preliminary data.</text>
</comment>
<evidence type="ECO:0000313" key="10">
    <source>
        <dbReference type="EMBL" id="KAK4506416.1"/>
    </source>
</evidence>
<sequence>MEDEKDMWDGLNIEYENAYQDNPFKKACIAKAITLLQPGARVLDVGCGTGIPVAKMLADAGMDVEGTDVAPNMVKLAQSRIKGTFHVTDMVDYKPEGTYAGVFIIYSQLGLSYTAFNATARRLAQALEPGGVMVIGQSPADPGKVPANAPEWDETKSYVSGFNLPFMGEPFATLMFTREGQKGYLRSLGLDIVYETVDVFQPQSAKAHAETQQYVIAQRPS</sequence>
<dbReference type="EC" id="2.1.1.103" evidence="5"/>
<comment type="catalytic activity">
    <reaction evidence="8">
        <text>N-methylethanolamine phosphate + S-adenosyl-L-methionine = N,N-dimethylethanolamine phosphate + S-adenosyl-L-homocysteine + H(+)</text>
        <dbReference type="Rhea" id="RHEA:25321"/>
        <dbReference type="ChEBI" id="CHEBI:15378"/>
        <dbReference type="ChEBI" id="CHEBI:57781"/>
        <dbReference type="ChEBI" id="CHEBI:57856"/>
        <dbReference type="ChEBI" id="CHEBI:58641"/>
        <dbReference type="ChEBI" id="CHEBI:59789"/>
        <dbReference type="EC" id="2.1.1.103"/>
    </reaction>
    <physiologicalReaction direction="left-to-right" evidence="8">
        <dbReference type="Rhea" id="RHEA:25322"/>
    </physiologicalReaction>
</comment>
<dbReference type="Pfam" id="PF13649">
    <property type="entry name" value="Methyltransf_25"/>
    <property type="match status" value="1"/>
</dbReference>
<keyword evidence="3" id="KW-0489">Methyltransferase</keyword>
<comment type="catalytic activity">
    <reaction evidence="7">
        <text>phosphoethanolamine + S-adenosyl-L-methionine = N-methylethanolamine phosphate + S-adenosyl-L-homocysteine + H(+)</text>
        <dbReference type="Rhea" id="RHEA:20365"/>
        <dbReference type="ChEBI" id="CHEBI:15378"/>
        <dbReference type="ChEBI" id="CHEBI:57781"/>
        <dbReference type="ChEBI" id="CHEBI:57856"/>
        <dbReference type="ChEBI" id="CHEBI:58190"/>
        <dbReference type="ChEBI" id="CHEBI:59789"/>
        <dbReference type="EC" id="2.1.1.103"/>
    </reaction>
    <physiologicalReaction direction="left-to-right" evidence="7">
        <dbReference type="Rhea" id="RHEA:20366"/>
    </physiologicalReaction>
</comment>
<proteinExistence type="predicted"/>
<protein>
    <recommendedName>
        <fullName evidence="5">phosphoethanolamine N-methyltransferase</fullName>
        <ecNumber evidence="5">2.1.1.103</ecNumber>
    </recommendedName>
</protein>
<evidence type="ECO:0000259" key="9">
    <source>
        <dbReference type="Pfam" id="PF13649"/>
    </source>
</evidence>
<dbReference type="InterPro" id="IPR029063">
    <property type="entry name" value="SAM-dependent_MTases_sf"/>
</dbReference>
<dbReference type="Gene3D" id="3.40.50.150">
    <property type="entry name" value="Vaccinia Virus protein VP39"/>
    <property type="match status" value="1"/>
</dbReference>
<reference evidence="10 11" key="1">
    <citation type="journal article" date="2023" name="G3 (Bethesda)">
        <title>A chromosome-level genome assembly of Zasmidium syzygii isolated from banana leaves.</title>
        <authorList>
            <person name="van Westerhoven A.C."/>
            <person name="Mehrabi R."/>
            <person name="Talebi R."/>
            <person name="Steentjes M.B.F."/>
            <person name="Corcolon B."/>
            <person name="Chong P.A."/>
            <person name="Kema G.H.J."/>
            <person name="Seidl M.F."/>
        </authorList>
    </citation>
    <scope>NUCLEOTIDE SEQUENCE [LARGE SCALE GENOMIC DNA]</scope>
    <source>
        <strain evidence="10 11">P124</strain>
    </source>
</reference>
<dbReference type="EMBL" id="JAXOVC010000001">
    <property type="protein sequence ID" value="KAK4506416.1"/>
    <property type="molecule type" value="Genomic_DNA"/>
</dbReference>
<evidence type="ECO:0000256" key="2">
    <source>
        <dbReference type="ARBA" id="ARBA00005189"/>
    </source>
</evidence>
<evidence type="ECO:0000256" key="7">
    <source>
        <dbReference type="ARBA" id="ARBA00047622"/>
    </source>
</evidence>
<name>A0ABR0EXN8_ZASCE</name>
<feature type="domain" description="Methyltransferase" evidence="9">
    <location>
        <begin position="42"/>
        <end position="131"/>
    </location>
</feature>
<gene>
    <name evidence="10" type="ORF">PRZ48_000146</name>
</gene>
<dbReference type="Proteomes" id="UP001305779">
    <property type="component" value="Unassembled WGS sequence"/>
</dbReference>